<evidence type="ECO:0000313" key="1">
    <source>
        <dbReference type="EMBL" id="OSX69982.1"/>
    </source>
</evidence>
<accession>A0A1X6NN37</accession>
<dbReference type="EMBL" id="KV919342">
    <property type="protein sequence ID" value="OSX69982.1"/>
    <property type="molecule type" value="Genomic_DNA"/>
</dbReference>
<keyword evidence="2" id="KW-1185">Reference proteome</keyword>
<protein>
    <recommendedName>
        <fullName evidence="3">BAG domain-containing protein</fullName>
    </recommendedName>
</protein>
<gene>
    <name evidence="1" type="ORF">BU14_0970s0001</name>
</gene>
<reference evidence="1 2" key="1">
    <citation type="submission" date="2017-03" db="EMBL/GenBank/DDBJ databases">
        <title>WGS assembly of Porphyra umbilicalis.</title>
        <authorList>
            <person name="Brawley S.H."/>
            <person name="Blouin N.A."/>
            <person name="Ficko-Blean E."/>
            <person name="Wheeler G.L."/>
            <person name="Lohr M."/>
            <person name="Goodson H.V."/>
            <person name="Jenkins J.W."/>
            <person name="Blaby-Haas C.E."/>
            <person name="Helliwell K.E."/>
            <person name="Chan C."/>
            <person name="Marriage T."/>
            <person name="Bhattacharya D."/>
            <person name="Klein A.S."/>
            <person name="Badis Y."/>
            <person name="Brodie J."/>
            <person name="Cao Y."/>
            <person name="Collen J."/>
            <person name="Dittami S.M."/>
            <person name="Gachon C.M."/>
            <person name="Green B.R."/>
            <person name="Karpowicz S."/>
            <person name="Kim J.W."/>
            <person name="Kudahl U."/>
            <person name="Lin S."/>
            <person name="Michel G."/>
            <person name="Mittag M."/>
            <person name="Olson B.J."/>
            <person name="Pangilinan J."/>
            <person name="Peng Y."/>
            <person name="Qiu H."/>
            <person name="Shu S."/>
            <person name="Singer J.T."/>
            <person name="Smith A.G."/>
            <person name="Sprecher B.N."/>
            <person name="Wagner V."/>
            <person name="Wang W."/>
            <person name="Wang Z.-Y."/>
            <person name="Yan J."/>
            <person name="Yarish C."/>
            <person name="Zoeuner-Riek S."/>
            <person name="Zhuang Y."/>
            <person name="Zou Y."/>
            <person name="Lindquist E.A."/>
            <person name="Grimwood J."/>
            <person name="Barry K."/>
            <person name="Rokhsar D.S."/>
            <person name="Schmutz J."/>
            <person name="Stiller J.W."/>
            <person name="Grossman A.R."/>
            <person name="Prochnik S.E."/>
        </authorList>
    </citation>
    <scope>NUCLEOTIDE SEQUENCE [LARGE SCALE GENOMIC DNA]</scope>
    <source>
        <strain evidence="1">4086291</strain>
    </source>
</reference>
<dbReference type="Proteomes" id="UP000218209">
    <property type="component" value="Unassembled WGS sequence"/>
</dbReference>
<proteinExistence type="predicted"/>
<evidence type="ECO:0008006" key="3">
    <source>
        <dbReference type="Google" id="ProtNLM"/>
    </source>
</evidence>
<dbReference type="AlphaFoldDB" id="A0A1X6NN37"/>
<organism evidence="1 2">
    <name type="scientific">Porphyra umbilicalis</name>
    <name type="common">Purple laver</name>
    <name type="synonym">Red alga</name>
    <dbReference type="NCBI Taxonomy" id="2786"/>
    <lineage>
        <taxon>Eukaryota</taxon>
        <taxon>Rhodophyta</taxon>
        <taxon>Bangiophyceae</taxon>
        <taxon>Bangiales</taxon>
        <taxon>Bangiaceae</taxon>
        <taxon>Porphyra</taxon>
    </lineage>
</organism>
<sequence>MATSAAADAAEATLRSLAEDLTALEAEVAPLRTAAKSGGVGDEKEFRAQCSILSERLTQFIIRIDSVEMSREAVAAAMRAGDRALATRVAALLTRRKRIIWRANGLGDVLDALAQGKPLPQPAAAAPPPSAS</sequence>
<evidence type="ECO:0000313" key="2">
    <source>
        <dbReference type="Proteomes" id="UP000218209"/>
    </source>
</evidence>
<name>A0A1X6NN37_PORUM</name>